<keyword evidence="5" id="KW-0811">Translocation</keyword>
<dbReference type="PANTHER" id="PTHR21527">
    <property type="entry name" value="NUCLEOPORIN NUP35"/>
    <property type="match status" value="1"/>
</dbReference>
<keyword evidence="3 8" id="KW-0509">mRNA transport</keyword>
<evidence type="ECO:0000313" key="11">
    <source>
        <dbReference type="EMBL" id="KAF9334922.1"/>
    </source>
</evidence>
<comment type="caution">
    <text evidence="11">The sequence shown here is derived from an EMBL/GenBank/DDBJ whole genome shotgun (WGS) entry which is preliminary data.</text>
</comment>
<feature type="compositionally biased region" description="Low complexity" evidence="9">
    <location>
        <begin position="698"/>
        <end position="721"/>
    </location>
</feature>
<keyword evidence="2 8" id="KW-0813">Transport</keyword>
<evidence type="ECO:0000256" key="5">
    <source>
        <dbReference type="ARBA" id="ARBA00023010"/>
    </source>
</evidence>
<evidence type="ECO:0000313" key="12">
    <source>
        <dbReference type="Proteomes" id="UP000696485"/>
    </source>
</evidence>
<keyword evidence="7 8" id="KW-0539">Nucleus</keyword>
<feature type="compositionally biased region" description="Polar residues" evidence="9">
    <location>
        <begin position="121"/>
        <end position="139"/>
    </location>
</feature>
<feature type="region of interest" description="Disordered" evidence="9">
    <location>
        <begin position="1"/>
        <end position="78"/>
    </location>
</feature>
<feature type="compositionally biased region" description="Low complexity" evidence="9">
    <location>
        <begin position="1"/>
        <end position="15"/>
    </location>
</feature>
<gene>
    <name evidence="11" type="ORF">BG006_001219</name>
</gene>
<accession>A0A9P5SRP4</accession>
<name>A0A9P5SRP4_9FUNG</name>
<dbReference type="GO" id="GO:0044615">
    <property type="term" value="C:nuclear pore nuclear basket"/>
    <property type="evidence" value="ECO:0007669"/>
    <property type="project" value="TreeGrafter"/>
</dbReference>
<dbReference type="GO" id="GO:0006607">
    <property type="term" value="P:NLS-bearing protein import into nucleus"/>
    <property type="evidence" value="ECO:0007669"/>
    <property type="project" value="TreeGrafter"/>
</dbReference>
<dbReference type="PANTHER" id="PTHR21527:SF6">
    <property type="entry name" value="NUCLEOPORIN NUP35"/>
    <property type="match status" value="1"/>
</dbReference>
<evidence type="ECO:0000256" key="8">
    <source>
        <dbReference type="PROSITE-ProRule" id="PRU00804"/>
    </source>
</evidence>
<keyword evidence="12" id="KW-1185">Reference proteome</keyword>
<feature type="region of interest" description="Disordered" evidence="9">
    <location>
        <begin position="343"/>
        <end position="375"/>
    </location>
</feature>
<dbReference type="GO" id="GO:0044613">
    <property type="term" value="C:nuclear pore central transport channel"/>
    <property type="evidence" value="ECO:0007669"/>
    <property type="project" value="TreeGrafter"/>
</dbReference>
<evidence type="ECO:0000256" key="4">
    <source>
        <dbReference type="ARBA" id="ARBA00022927"/>
    </source>
</evidence>
<evidence type="ECO:0000256" key="3">
    <source>
        <dbReference type="ARBA" id="ARBA00022816"/>
    </source>
</evidence>
<sequence length="848" mass="90308">MFATSSSGSSGAQGSYVPSILIRKQLQSEQEAERKRQEEFQQSNGSHWPGPQEVLEPGYRSGPLGYIPNASQSQHKSRQILGDTDLFYDASSFDAGVGLGLDSLSRQPRETTPMLYPDLHGSSTTHRQSISHPTTQQSPFAGFLGQDQGRRSIIKEDVLKKSSSVRFSGVPDSPRQQPTTPSVFGTSGSSPYFSSSQLAGSTGLSNLQSGSASKESEKIDVLSHRVAPDTTVLNRSLGPAPGSVSGATQVTQGYSTRTQSGDLTGSALRDTGYSTSTGGAKSPFLLNQDGSRRQGLSGASKGLNEEEEDKDKERYMPGFLLNSGQGLKGAKVEPFIEANGNSGYSDLFQQDGSDLKDAYPRQSTQQVSDDAPPQDTLDDLARKENFYQVSRPIRFETPKVDNRQDQHISAGSTERAKAGYDTIITYGFPADAASYILNQFRSFGTVIRHQTGIYSSKKDAFNWLLIHYSSAWSAKNATSRHLKPVGKFYVGVFPYSPSATVASPSAMDVDTRENELQLSLDDALELQAGVNALMTMRDTAAVDASSPYSNLAKSTSQLVGLGHSRLGQSQQQPFAASIFNESAAPQLDEGRRTSAVASITGDSGEEDLAHILGHSLSAGGVFGRSRRELNSSLSKDALQASAGASGGVVGGAQDSSTRNIFGESVQDNRTQEGSVGFKPLFGLGDSRGLNANGQDTKQQQQQQQHHQQYQQISQEQMSSSHRLSIRRQFEDSAVSGPVFGESGTTLFGNVGSSSLSGVSGSGGGAKTPFGIQKKQRLTLTTFSASAPASTSASAQFGPDRKSFLVDDPSLVDEYGQPKGAAPANGAGAGGETVVNSFINTVKKRLFWG</sequence>
<evidence type="ECO:0000256" key="9">
    <source>
        <dbReference type="SAM" id="MobiDB-lite"/>
    </source>
</evidence>
<dbReference type="EMBL" id="JAAAUY010000123">
    <property type="protein sequence ID" value="KAF9334922.1"/>
    <property type="molecule type" value="Genomic_DNA"/>
</dbReference>
<feature type="region of interest" description="Disordered" evidence="9">
    <location>
        <begin position="103"/>
        <end position="147"/>
    </location>
</feature>
<dbReference type="GO" id="GO:0051028">
    <property type="term" value="P:mRNA transport"/>
    <property type="evidence" value="ECO:0007669"/>
    <property type="project" value="UniProtKB-UniRule"/>
</dbReference>
<dbReference type="InterPro" id="IPR012677">
    <property type="entry name" value="Nucleotide-bd_a/b_plait_sf"/>
</dbReference>
<dbReference type="InterPro" id="IPR035979">
    <property type="entry name" value="RBD_domain_sf"/>
</dbReference>
<reference evidence="11" key="1">
    <citation type="journal article" date="2020" name="Fungal Divers.">
        <title>Resolving the Mortierellaceae phylogeny through synthesis of multi-gene phylogenetics and phylogenomics.</title>
        <authorList>
            <person name="Vandepol N."/>
            <person name="Liber J."/>
            <person name="Desiro A."/>
            <person name="Na H."/>
            <person name="Kennedy M."/>
            <person name="Barry K."/>
            <person name="Grigoriev I.V."/>
            <person name="Miller A.N."/>
            <person name="O'Donnell K."/>
            <person name="Stajich J.E."/>
            <person name="Bonito G."/>
        </authorList>
    </citation>
    <scope>NUCLEOTIDE SEQUENCE</scope>
    <source>
        <strain evidence="11">NVP1</strain>
    </source>
</reference>
<evidence type="ECO:0000256" key="1">
    <source>
        <dbReference type="ARBA" id="ARBA00004567"/>
    </source>
</evidence>
<dbReference type="InterPro" id="IPR007846">
    <property type="entry name" value="RRM_NUP35_dom"/>
</dbReference>
<keyword evidence="4" id="KW-0653">Protein transport</keyword>
<dbReference type="AlphaFoldDB" id="A0A9P5SRP4"/>
<feature type="compositionally biased region" description="Polar residues" evidence="9">
    <location>
        <begin position="197"/>
        <end position="213"/>
    </location>
</feature>
<dbReference type="Pfam" id="PF05172">
    <property type="entry name" value="RRM_Nup35"/>
    <property type="match status" value="1"/>
</dbReference>
<dbReference type="SUPFAM" id="SSF54928">
    <property type="entry name" value="RNA-binding domain, RBD"/>
    <property type="match status" value="1"/>
</dbReference>
<protein>
    <recommendedName>
        <fullName evidence="10">RRM Nup35-type domain-containing protein</fullName>
    </recommendedName>
</protein>
<comment type="subcellular location">
    <subcellularLocation>
        <location evidence="1">Nucleus</location>
        <location evidence="1">Nuclear pore complex</location>
    </subcellularLocation>
</comment>
<feature type="compositionally biased region" description="Polar residues" evidence="9">
    <location>
        <begin position="174"/>
        <end position="186"/>
    </location>
</feature>
<evidence type="ECO:0000256" key="7">
    <source>
        <dbReference type="ARBA" id="ARBA00023242"/>
    </source>
</evidence>
<feature type="region of interest" description="Disordered" evidence="9">
    <location>
        <begin position="164"/>
        <end position="219"/>
    </location>
</feature>
<feature type="domain" description="RRM Nup35-type" evidence="10">
    <location>
        <begin position="417"/>
        <end position="502"/>
    </location>
</feature>
<feature type="compositionally biased region" description="Low complexity" evidence="9">
    <location>
        <begin position="187"/>
        <end position="196"/>
    </location>
</feature>
<keyword evidence="6 8" id="KW-0906">Nuclear pore complex</keyword>
<dbReference type="GO" id="GO:0006999">
    <property type="term" value="P:nuclear pore organization"/>
    <property type="evidence" value="ECO:0007669"/>
    <property type="project" value="TreeGrafter"/>
</dbReference>
<organism evidence="11 12">
    <name type="scientific">Podila minutissima</name>
    <dbReference type="NCBI Taxonomy" id="64525"/>
    <lineage>
        <taxon>Eukaryota</taxon>
        <taxon>Fungi</taxon>
        <taxon>Fungi incertae sedis</taxon>
        <taxon>Mucoromycota</taxon>
        <taxon>Mortierellomycotina</taxon>
        <taxon>Mortierellomycetes</taxon>
        <taxon>Mortierellales</taxon>
        <taxon>Mortierellaceae</taxon>
        <taxon>Podila</taxon>
    </lineage>
</organism>
<dbReference type="GO" id="GO:0005543">
    <property type="term" value="F:phospholipid binding"/>
    <property type="evidence" value="ECO:0007669"/>
    <property type="project" value="TreeGrafter"/>
</dbReference>
<evidence type="ECO:0000256" key="2">
    <source>
        <dbReference type="ARBA" id="ARBA00022448"/>
    </source>
</evidence>
<dbReference type="GO" id="GO:0017056">
    <property type="term" value="F:structural constituent of nuclear pore"/>
    <property type="evidence" value="ECO:0007669"/>
    <property type="project" value="TreeGrafter"/>
</dbReference>
<evidence type="ECO:0000256" key="6">
    <source>
        <dbReference type="ARBA" id="ARBA00023132"/>
    </source>
</evidence>
<evidence type="ECO:0000259" key="10">
    <source>
        <dbReference type="PROSITE" id="PS51472"/>
    </source>
</evidence>
<dbReference type="PROSITE" id="PS51472">
    <property type="entry name" value="RRM_NUP35"/>
    <property type="match status" value="1"/>
</dbReference>
<dbReference type="Gene3D" id="3.30.70.330">
    <property type="match status" value="1"/>
</dbReference>
<feature type="region of interest" description="Disordered" evidence="9">
    <location>
        <begin position="663"/>
        <end position="724"/>
    </location>
</feature>
<dbReference type="Proteomes" id="UP000696485">
    <property type="component" value="Unassembled WGS sequence"/>
</dbReference>
<proteinExistence type="predicted"/>
<feature type="compositionally biased region" description="Polar residues" evidence="9">
    <location>
        <begin position="343"/>
        <end position="352"/>
    </location>
</feature>
<feature type="region of interest" description="Disordered" evidence="9">
    <location>
        <begin position="255"/>
        <end position="314"/>
    </location>
</feature>
<dbReference type="GO" id="GO:0003676">
    <property type="term" value="F:nucleic acid binding"/>
    <property type="evidence" value="ECO:0007669"/>
    <property type="project" value="InterPro"/>
</dbReference>